<feature type="transmembrane region" description="Helical" evidence="8">
    <location>
        <begin position="260"/>
        <end position="283"/>
    </location>
</feature>
<comment type="subcellular location">
    <subcellularLocation>
        <location evidence="1">Cell membrane</location>
        <topology evidence="1">Multi-pass membrane protein</topology>
    </subcellularLocation>
</comment>
<dbReference type="GO" id="GO:0005886">
    <property type="term" value="C:plasma membrane"/>
    <property type="evidence" value="ECO:0007669"/>
    <property type="project" value="UniProtKB-SubCell"/>
</dbReference>
<dbReference type="PROSITE" id="PS00217">
    <property type="entry name" value="SUGAR_TRANSPORT_2"/>
    <property type="match status" value="1"/>
</dbReference>
<keyword evidence="2" id="KW-0813">Transport</keyword>
<dbReference type="Proteomes" id="UP001152562">
    <property type="component" value="Unassembled WGS sequence"/>
</dbReference>
<evidence type="ECO:0000313" key="10">
    <source>
        <dbReference type="EMBL" id="CAH4036695.1"/>
    </source>
</evidence>
<feature type="transmembrane region" description="Helical" evidence="8">
    <location>
        <begin position="329"/>
        <end position="351"/>
    </location>
</feature>
<dbReference type="GO" id="GO:0022857">
    <property type="term" value="F:transmembrane transporter activity"/>
    <property type="evidence" value="ECO:0007669"/>
    <property type="project" value="InterPro"/>
</dbReference>
<feature type="transmembrane region" description="Helical" evidence="8">
    <location>
        <begin position="393"/>
        <end position="414"/>
    </location>
</feature>
<keyword evidence="4" id="KW-0762">Sugar transport</keyword>
<dbReference type="InterPro" id="IPR050549">
    <property type="entry name" value="MFS_Trehalose_Transporter"/>
</dbReference>
<evidence type="ECO:0000256" key="3">
    <source>
        <dbReference type="ARBA" id="ARBA00022475"/>
    </source>
</evidence>
<dbReference type="PANTHER" id="PTHR48021:SF68">
    <property type="entry name" value="MAJOR FACILITATOR SUPERFAMILY (MFS) PROFILE DOMAIN-CONTAINING PROTEIN"/>
    <property type="match status" value="1"/>
</dbReference>
<sequence length="497" mass="55558">MSSNGKGSPFLKQCFVTATICCNIIGQGAAFGYLAVLLPTLKSKDTEIPLTKTEESWIAGMLPLSMIPGFFLATPLMDRYGRKATHIILIIPALVGWFTLTIASSVAEVIIARVLQGVSGGMLNTLRSVLIGEYTSPKNRGAFLTTISFSQAFGIFFVHLIGSCFSWQITAFISVFLPFVSLLMTIYAPESPSWLLARGRIDECKEVFRWLRGNEEDEELEDMIQARLAFEKYEATTYHNRNKIVDIIHTIKKKEFYKPIIIMAHLNIILQFSGGTTMAAFAPSIIGKLMPQGDVAFWMVFLDTQRLIGNFLAVYIMNKVKRRTMMFSTAGLCVISHIAIATYVLCGLMGWNYSSVWLPALLINIQYFTVAVGMVPLPNIIGGEVFPLEYRSIGGSISLATGGIFTFVVLLTFLQLIDNLGLHGTYYLYSVILIVNITVVWLLLPETKGKTLQQIEDEFRGKPVRLDEIEARLSLQSNPIEIYKRRVSEQRFNSTLI</sequence>
<accession>A0A9P0TWA3</accession>
<dbReference type="InterPro" id="IPR020846">
    <property type="entry name" value="MFS_dom"/>
</dbReference>
<evidence type="ECO:0000256" key="1">
    <source>
        <dbReference type="ARBA" id="ARBA00004651"/>
    </source>
</evidence>
<evidence type="ECO:0000256" key="7">
    <source>
        <dbReference type="ARBA" id="ARBA00023136"/>
    </source>
</evidence>
<evidence type="ECO:0000256" key="5">
    <source>
        <dbReference type="ARBA" id="ARBA00022692"/>
    </source>
</evidence>
<feature type="transmembrane region" description="Helical" evidence="8">
    <location>
        <begin position="84"/>
        <end position="104"/>
    </location>
</feature>
<dbReference type="PROSITE" id="PS50850">
    <property type="entry name" value="MFS"/>
    <property type="match status" value="1"/>
</dbReference>
<feature type="transmembrane region" description="Helical" evidence="8">
    <location>
        <begin position="426"/>
        <end position="444"/>
    </location>
</feature>
<proteinExistence type="predicted"/>
<name>A0A9P0TWA3_PIEBR</name>
<gene>
    <name evidence="10" type="ORF">PIBRA_LOCUS12455</name>
</gene>
<dbReference type="Gene3D" id="1.20.1250.20">
    <property type="entry name" value="MFS general substrate transporter like domains"/>
    <property type="match status" value="1"/>
</dbReference>
<evidence type="ECO:0000256" key="8">
    <source>
        <dbReference type="SAM" id="Phobius"/>
    </source>
</evidence>
<evidence type="ECO:0000313" key="11">
    <source>
        <dbReference type="Proteomes" id="UP001152562"/>
    </source>
</evidence>
<evidence type="ECO:0000259" key="9">
    <source>
        <dbReference type="PROSITE" id="PS50850"/>
    </source>
</evidence>
<dbReference type="AlphaFoldDB" id="A0A9P0TWA3"/>
<feature type="transmembrane region" description="Helical" evidence="8">
    <location>
        <begin position="142"/>
        <end position="161"/>
    </location>
</feature>
<dbReference type="FunFam" id="1.20.1250.20:FF:000218">
    <property type="entry name" value="facilitated trehalose transporter Tret1"/>
    <property type="match status" value="1"/>
</dbReference>
<evidence type="ECO:0000256" key="4">
    <source>
        <dbReference type="ARBA" id="ARBA00022597"/>
    </source>
</evidence>
<dbReference type="InterPro" id="IPR005829">
    <property type="entry name" value="Sugar_transporter_CS"/>
</dbReference>
<feature type="transmembrane region" description="Helical" evidence="8">
    <location>
        <begin position="295"/>
        <end position="317"/>
    </location>
</feature>
<organism evidence="10 11">
    <name type="scientific">Pieris brassicae</name>
    <name type="common">White butterfly</name>
    <name type="synonym">Large white butterfly</name>
    <dbReference type="NCBI Taxonomy" id="7116"/>
    <lineage>
        <taxon>Eukaryota</taxon>
        <taxon>Metazoa</taxon>
        <taxon>Ecdysozoa</taxon>
        <taxon>Arthropoda</taxon>
        <taxon>Hexapoda</taxon>
        <taxon>Insecta</taxon>
        <taxon>Pterygota</taxon>
        <taxon>Neoptera</taxon>
        <taxon>Endopterygota</taxon>
        <taxon>Lepidoptera</taxon>
        <taxon>Glossata</taxon>
        <taxon>Ditrysia</taxon>
        <taxon>Papilionoidea</taxon>
        <taxon>Pieridae</taxon>
        <taxon>Pierinae</taxon>
        <taxon>Pieris</taxon>
    </lineage>
</organism>
<keyword evidence="3" id="KW-1003">Cell membrane</keyword>
<dbReference type="PANTHER" id="PTHR48021">
    <property type="match status" value="1"/>
</dbReference>
<feature type="transmembrane region" description="Helical" evidence="8">
    <location>
        <begin position="56"/>
        <end position="77"/>
    </location>
</feature>
<protein>
    <recommendedName>
        <fullName evidence="9">Major facilitator superfamily (MFS) profile domain-containing protein</fullName>
    </recommendedName>
</protein>
<dbReference type="SUPFAM" id="SSF103473">
    <property type="entry name" value="MFS general substrate transporter"/>
    <property type="match status" value="1"/>
</dbReference>
<dbReference type="InterPro" id="IPR005828">
    <property type="entry name" value="MFS_sugar_transport-like"/>
</dbReference>
<feature type="transmembrane region" description="Helical" evidence="8">
    <location>
        <begin position="357"/>
        <end position="381"/>
    </location>
</feature>
<keyword evidence="6 8" id="KW-1133">Transmembrane helix</keyword>
<dbReference type="Pfam" id="PF00083">
    <property type="entry name" value="Sugar_tr"/>
    <property type="match status" value="1"/>
</dbReference>
<dbReference type="EMBL" id="CALOZG010000075">
    <property type="protein sequence ID" value="CAH4036695.1"/>
    <property type="molecule type" value="Genomic_DNA"/>
</dbReference>
<reference evidence="10" key="1">
    <citation type="submission" date="2022-05" db="EMBL/GenBank/DDBJ databases">
        <authorList>
            <person name="Okamura Y."/>
        </authorList>
    </citation>
    <scope>NUCLEOTIDE SEQUENCE</scope>
</reference>
<dbReference type="InterPro" id="IPR036259">
    <property type="entry name" value="MFS_trans_sf"/>
</dbReference>
<feature type="transmembrane region" description="Helical" evidence="8">
    <location>
        <begin position="14"/>
        <end position="36"/>
    </location>
</feature>
<keyword evidence="11" id="KW-1185">Reference proteome</keyword>
<keyword evidence="5 8" id="KW-0812">Transmembrane</keyword>
<evidence type="ECO:0000256" key="6">
    <source>
        <dbReference type="ARBA" id="ARBA00022989"/>
    </source>
</evidence>
<comment type="caution">
    <text evidence="10">The sequence shown here is derived from an EMBL/GenBank/DDBJ whole genome shotgun (WGS) entry which is preliminary data.</text>
</comment>
<evidence type="ECO:0000256" key="2">
    <source>
        <dbReference type="ARBA" id="ARBA00022448"/>
    </source>
</evidence>
<keyword evidence="7 8" id="KW-0472">Membrane</keyword>
<feature type="transmembrane region" description="Helical" evidence="8">
    <location>
        <begin position="167"/>
        <end position="188"/>
    </location>
</feature>
<feature type="domain" description="Major facilitator superfamily (MFS) profile" evidence="9">
    <location>
        <begin position="16"/>
        <end position="448"/>
    </location>
</feature>